<protein>
    <submittedName>
        <fullName evidence="2">Uncharacterized protein</fullName>
    </submittedName>
</protein>
<keyword evidence="3" id="KW-1185">Reference proteome</keyword>
<name>A0ABU8N5P6_9PSEU</name>
<evidence type="ECO:0000313" key="3">
    <source>
        <dbReference type="Proteomes" id="UP001370100"/>
    </source>
</evidence>
<feature type="transmembrane region" description="Helical" evidence="1">
    <location>
        <begin position="12"/>
        <end position="32"/>
    </location>
</feature>
<evidence type="ECO:0000313" key="2">
    <source>
        <dbReference type="EMBL" id="MEJ2887719.1"/>
    </source>
</evidence>
<reference evidence="2 3" key="1">
    <citation type="submission" date="2024-03" db="EMBL/GenBank/DDBJ databases">
        <title>Actinomycetospora sp. OC33-EN06, a novel actinomycete isolated from wild orchid (Aerides multiflora).</title>
        <authorList>
            <person name="Suriyachadkun C."/>
        </authorList>
    </citation>
    <scope>NUCLEOTIDE SEQUENCE [LARGE SCALE GENOMIC DNA]</scope>
    <source>
        <strain evidence="2 3">OC33-EN06</strain>
    </source>
</reference>
<keyword evidence="1" id="KW-1133">Transmembrane helix</keyword>
<keyword evidence="1" id="KW-0812">Transmembrane</keyword>
<dbReference type="EMBL" id="JBBEGL010000003">
    <property type="protein sequence ID" value="MEJ2887719.1"/>
    <property type="molecule type" value="Genomic_DNA"/>
</dbReference>
<evidence type="ECO:0000256" key="1">
    <source>
        <dbReference type="SAM" id="Phobius"/>
    </source>
</evidence>
<proteinExistence type="predicted"/>
<gene>
    <name evidence="2" type="ORF">WCD41_14765</name>
</gene>
<accession>A0ABU8N5P6</accession>
<dbReference type="RefSeq" id="WP_337714166.1">
    <property type="nucleotide sequence ID" value="NZ_JBBEGL010000003.1"/>
</dbReference>
<dbReference type="Proteomes" id="UP001370100">
    <property type="component" value="Unassembled WGS sequence"/>
</dbReference>
<keyword evidence="1" id="KW-0472">Membrane</keyword>
<comment type="caution">
    <text evidence="2">The sequence shown here is derived from an EMBL/GenBank/DDBJ whole genome shotgun (WGS) entry which is preliminary data.</text>
</comment>
<organism evidence="2 3">
    <name type="scientific">Actinomycetospora aeridis</name>
    <dbReference type="NCBI Taxonomy" id="3129231"/>
    <lineage>
        <taxon>Bacteria</taxon>
        <taxon>Bacillati</taxon>
        <taxon>Actinomycetota</taxon>
        <taxon>Actinomycetes</taxon>
        <taxon>Pseudonocardiales</taxon>
        <taxon>Pseudonocardiaceae</taxon>
        <taxon>Actinomycetospora</taxon>
    </lineage>
</organism>
<sequence length="260" mass="28147">MFWNSPYFQNVASDFITLALLLGIGGVAYRVTNRQRLVSFFRCASERTVVVYLSNLVIEQWHSKDMDGSIRSYHGSAVPAYELDLVAPAFALFLAPVPGLEGQRGLLGALALRDILVRVAVSPGEVADVQQSGTLIVLGSSGYNVAARLAEVPASQPFATLDPRGYIDLAHGRRGDLAGADIAMIQKLYHAERGQWIFHVAGPTRAGTICAYFYLLNRWKSLAREFGPAVPFVKVLRVSEIDVANPQVVYSAGGVPPDGA</sequence>